<accession>A0A316U7Y8</accession>
<evidence type="ECO:0000256" key="4">
    <source>
        <dbReference type="SAM" id="SignalP"/>
    </source>
</evidence>
<dbReference type="PANTHER" id="PTHR19237:SF20">
    <property type="entry name" value="NUCLEOBINDIN 1"/>
    <property type="match status" value="1"/>
</dbReference>
<dbReference type="PROSITE" id="PS00018">
    <property type="entry name" value="EF_HAND_1"/>
    <property type="match status" value="2"/>
</dbReference>
<name>A0A316U7Y8_9BASI</name>
<dbReference type="RefSeq" id="XP_025348520.1">
    <property type="nucleotide sequence ID" value="XM_025492227.1"/>
</dbReference>
<proteinExistence type="predicted"/>
<evidence type="ECO:0000313" key="6">
    <source>
        <dbReference type="EMBL" id="PWN21360.1"/>
    </source>
</evidence>
<keyword evidence="2" id="KW-0106">Calcium</keyword>
<reference evidence="6 7" key="1">
    <citation type="journal article" date="2018" name="Mol. Biol. Evol.">
        <title>Broad Genomic Sampling Reveals a Smut Pathogenic Ancestry of the Fungal Clade Ustilaginomycotina.</title>
        <authorList>
            <person name="Kijpornyongpan T."/>
            <person name="Mondo S.J."/>
            <person name="Barry K."/>
            <person name="Sandor L."/>
            <person name="Lee J."/>
            <person name="Lipzen A."/>
            <person name="Pangilinan J."/>
            <person name="LaButti K."/>
            <person name="Hainaut M."/>
            <person name="Henrissat B."/>
            <person name="Grigoriev I.V."/>
            <person name="Spatafora J.W."/>
            <person name="Aime M.C."/>
        </authorList>
    </citation>
    <scope>NUCLEOTIDE SEQUENCE [LARGE SCALE GENOMIC DNA]</scope>
    <source>
        <strain evidence="6 7">MCA 4718</strain>
    </source>
</reference>
<feature type="chain" id="PRO_5016251630" description="EF-hand domain-containing protein" evidence="4">
    <location>
        <begin position="25"/>
        <end position="402"/>
    </location>
</feature>
<dbReference type="InterPro" id="IPR002048">
    <property type="entry name" value="EF_hand_dom"/>
</dbReference>
<dbReference type="GO" id="GO:0005509">
    <property type="term" value="F:calcium ion binding"/>
    <property type="evidence" value="ECO:0007669"/>
    <property type="project" value="InterPro"/>
</dbReference>
<dbReference type="OrthoDB" id="289247at2759"/>
<evidence type="ECO:0000256" key="1">
    <source>
        <dbReference type="ARBA" id="ARBA00022729"/>
    </source>
</evidence>
<dbReference type="PANTHER" id="PTHR19237">
    <property type="entry name" value="NUCLEOBINDIN"/>
    <property type="match status" value="1"/>
</dbReference>
<keyword evidence="7" id="KW-1185">Reference proteome</keyword>
<dbReference type="PROSITE" id="PS50222">
    <property type="entry name" value="EF_HAND_2"/>
    <property type="match status" value="2"/>
</dbReference>
<dbReference type="STRING" id="1684307.A0A316U7Y8"/>
<keyword evidence="1 4" id="KW-0732">Signal</keyword>
<dbReference type="InterPro" id="IPR040250">
    <property type="entry name" value="Nucleobindin"/>
</dbReference>
<dbReference type="EMBL" id="KZ819325">
    <property type="protein sequence ID" value="PWN21360.1"/>
    <property type="molecule type" value="Genomic_DNA"/>
</dbReference>
<feature type="signal peptide" evidence="4">
    <location>
        <begin position="1"/>
        <end position="24"/>
    </location>
</feature>
<dbReference type="GeneID" id="37013961"/>
<evidence type="ECO:0000256" key="3">
    <source>
        <dbReference type="SAM" id="MobiDB-lite"/>
    </source>
</evidence>
<protein>
    <recommendedName>
        <fullName evidence="5">EF-hand domain-containing protein</fullName>
    </recommendedName>
</protein>
<feature type="domain" description="EF-hand" evidence="5">
    <location>
        <begin position="55"/>
        <end position="90"/>
    </location>
</feature>
<dbReference type="InterPro" id="IPR018247">
    <property type="entry name" value="EF_Hand_1_Ca_BS"/>
</dbReference>
<sequence>MTSHLPYKGLSLALLALLVSSSSAAEIQNLVKRAEAAATPKKSFIEAHFQNEHHIQTFDLASFFSLHDLNRDGILDRSEIEAIYGVHHSLSVKHSANYETHDAKADLIVNAVLASLDKNKDGLITKSEFIAGGKDGLPSFPEFGENALGHHYDEESEFFMHHEEIYHNTPESQKAEAYTHPEDHEHFAHHQEIEDEEERRERKAEGMPTMEEDERLKKEAKAKGEKYVSPYEAQIPVKGSTPPVHEGWDAHEGGGAASEAEAGAQHVFRGPSGAHVVKTSEEQAINAQQAVLEHDLKPDRLEGETDHGYEDRLKAAKEAYEFKHAMYNNQVANTGKGRGTVQLSKLADETDEQYERRIARAKFDAAKSRPGMAPPSSGKGQAPNKYPPIGGKRKKGSFFGEF</sequence>
<dbReference type="SUPFAM" id="SSF47473">
    <property type="entry name" value="EF-hand"/>
    <property type="match status" value="1"/>
</dbReference>
<gene>
    <name evidence="6" type="ORF">BCV69DRAFT_282094</name>
</gene>
<dbReference type="Proteomes" id="UP000245942">
    <property type="component" value="Unassembled WGS sequence"/>
</dbReference>
<organism evidence="6 7">
    <name type="scientific">Pseudomicrostroma glucosiphilum</name>
    <dbReference type="NCBI Taxonomy" id="1684307"/>
    <lineage>
        <taxon>Eukaryota</taxon>
        <taxon>Fungi</taxon>
        <taxon>Dikarya</taxon>
        <taxon>Basidiomycota</taxon>
        <taxon>Ustilaginomycotina</taxon>
        <taxon>Exobasidiomycetes</taxon>
        <taxon>Microstromatales</taxon>
        <taxon>Microstromatales incertae sedis</taxon>
        <taxon>Pseudomicrostroma</taxon>
    </lineage>
</organism>
<dbReference type="Pfam" id="PF13499">
    <property type="entry name" value="EF-hand_7"/>
    <property type="match status" value="1"/>
</dbReference>
<evidence type="ECO:0000259" key="5">
    <source>
        <dbReference type="PROSITE" id="PS50222"/>
    </source>
</evidence>
<feature type="domain" description="EF-hand" evidence="5">
    <location>
        <begin position="104"/>
        <end position="139"/>
    </location>
</feature>
<dbReference type="AlphaFoldDB" id="A0A316U7Y8"/>
<evidence type="ECO:0000256" key="2">
    <source>
        <dbReference type="ARBA" id="ARBA00022837"/>
    </source>
</evidence>
<dbReference type="GO" id="GO:0070062">
    <property type="term" value="C:extracellular exosome"/>
    <property type="evidence" value="ECO:0007669"/>
    <property type="project" value="TreeGrafter"/>
</dbReference>
<feature type="region of interest" description="Disordered" evidence="3">
    <location>
        <begin position="362"/>
        <end position="402"/>
    </location>
</feature>
<dbReference type="InterPro" id="IPR011992">
    <property type="entry name" value="EF-hand-dom_pair"/>
</dbReference>
<dbReference type="Gene3D" id="1.10.238.10">
    <property type="entry name" value="EF-hand"/>
    <property type="match status" value="1"/>
</dbReference>
<dbReference type="GO" id="GO:0005793">
    <property type="term" value="C:endoplasmic reticulum-Golgi intermediate compartment"/>
    <property type="evidence" value="ECO:0007669"/>
    <property type="project" value="TreeGrafter"/>
</dbReference>
<evidence type="ECO:0000313" key="7">
    <source>
        <dbReference type="Proteomes" id="UP000245942"/>
    </source>
</evidence>
<feature type="region of interest" description="Disordered" evidence="3">
    <location>
        <begin position="189"/>
        <end position="216"/>
    </location>
</feature>